<reference evidence="2 3" key="1">
    <citation type="journal article" date="2015" name="Genome Biol. Evol.">
        <title>Comparative Genomics of a Bacterivorous Green Alga Reveals Evolutionary Causalities and Consequences of Phago-Mixotrophic Mode of Nutrition.</title>
        <authorList>
            <person name="Burns J.A."/>
            <person name="Paasch A."/>
            <person name="Narechania A."/>
            <person name="Kim E."/>
        </authorList>
    </citation>
    <scope>NUCLEOTIDE SEQUENCE [LARGE SCALE GENOMIC DNA]</scope>
    <source>
        <strain evidence="2 3">PLY_AMNH</strain>
    </source>
</reference>
<dbReference type="EMBL" id="LGRX02035342">
    <property type="protein sequence ID" value="KAK3235213.1"/>
    <property type="molecule type" value="Genomic_DNA"/>
</dbReference>
<feature type="region of interest" description="Disordered" evidence="1">
    <location>
        <begin position="252"/>
        <end position="300"/>
    </location>
</feature>
<dbReference type="PANTHER" id="PTHR13151:SF2">
    <property type="entry name" value="COREPRESSOR INTERACTING WITH RBPJ 1"/>
    <property type="match status" value="1"/>
</dbReference>
<keyword evidence="3" id="KW-1185">Reference proteome</keyword>
<feature type="region of interest" description="Disordered" evidence="1">
    <location>
        <begin position="134"/>
        <end position="155"/>
    </location>
</feature>
<protein>
    <recommendedName>
        <fullName evidence="4">CBF1-interacting co-repressor CIR N-terminal domain-containing protein</fullName>
    </recommendedName>
</protein>
<comment type="caution">
    <text evidence="2">The sequence shown here is derived from an EMBL/GenBank/DDBJ whole genome shotgun (WGS) entry which is preliminary data.</text>
</comment>
<evidence type="ECO:0000313" key="2">
    <source>
        <dbReference type="EMBL" id="KAK3235213.1"/>
    </source>
</evidence>
<sequence>MPRIPSPARGVLAGVRKDAEKAKQERLTGEVTREHGNAWSHGYLNQKTWHPLSYRNQRLLYMAEEKSAKQASRDEQAKEDFARESEFFQAAELLSSKDRERVTDKQALSFMYQKPPGYEEAMERDLEEQGYNGPDGVVDDTNAENAAEARPKKTRDMYGRAVPTEKEFAFLKGAPKEESAGADARVKPFAKEVKMIWCSRCECYGHSSRDRECPKAAENPNDVFRQRIEDPLTLLKARAELAKGDGKFQLKVAGSNVSGRSPVRGGGNPDAENQQILGLDEEEPLGNDANILDSLPKKERKRLIKEYMKKEKKLKRKEREAQKEAAEAYLLEAGVKSKKRKKDSKDSKDSKKSKKHKKSRRSKASSESSSSSSSEDE</sequence>
<evidence type="ECO:0000313" key="3">
    <source>
        <dbReference type="Proteomes" id="UP001190700"/>
    </source>
</evidence>
<name>A0AAE0BEN0_9CHLO</name>
<dbReference type="AlphaFoldDB" id="A0AAE0BEN0"/>
<dbReference type="Proteomes" id="UP001190700">
    <property type="component" value="Unassembled WGS sequence"/>
</dbReference>
<dbReference type="GO" id="GO:0003714">
    <property type="term" value="F:transcription corepressor activity"/>
    <property type="evidence" value="ECO:0007669"/>
    <property type="project" value="InterPro"/>
</dbReference>
<proteinExistence type="predicted"/>
<dbReference type="InterPro" id="IPR040014">
    <property type="entry name" value="CIR1"/>
</dbReference>
<feature type="compositionally biased region" description="Basic residues" evidence="1">
    <location>
        <begin position="351"/>
        <end position="363"/>
    </location>
</feature>
<evidence type="ECO:0008006" key="4">
    <source>
        <dbReference type="Google" id="ProtNLM"/>
    </source>
</evidence>
<dbReference type="PANTHER" id="PTHR13151">
    <property type="entry name" value="CBF1 INTERACTING COREPRESSOR CIR"/>
    <property type="match status" value="1"/>
</dbReference>
<dbReference type="GO" id="GO:0005634">
    <property type="term" value="C:nucleus"/>
    <property type="evidence" value="ECO:0007669"/>
    <property type="project" value="TreeGrafter"/>
</dbReference>
<feature type="region of interest" description="Disordered" evidence="1">
    <location>
        <begin position="330"/>
        <end position="377"/>
    </location>
</feature>
<organism evidence="2 3">
    <name type="scientific">Cymbomonas tetramitiformis</name>
    <dbReference type="NCBI Taxonomy" id="36881"/>
    <lineage>
        <taxon>Eukaryota</taxon>
        <taxon>Viridiplantae</taxon>
        <taxon>Chlorophyta</taxon>
        <taxon>Pyramimonadophyceae</taxon>
        <taxon>Pyramimonadales</taxon>
        <taxon>Pyramimonadaceae</taxon>
        <taxon>Cymbomonas</taxon>
    </lineage>
</organism>
<accession>A0AAE0BEN0</accession>
<feature type="compositionally biased region" description="Basic and acidic residues" evidence="1">
    <location>
        <begin position="15"/>
        <end position="33"/>
    </location>
</feature>
<gene>
    <name evidence="2" type="ORF">CYMTET_54574</name>
</gene>
<evidence type="ECO:0000256" key="1">
    <source>
        <dbReference type="SAM" id="MobiDB-lite"/>
    </source>
</evidence>
<feature type="region of interest" description="Disordered" evidence="1">
    <location>
        <begin position="1"/>
        <end position="33"/>
    </location>
</feature>
<feature type="compositionally biased region" description="Low complexity" evidence="1">
    <location>
        <begin position="365"/>
        <end position="377"/>
    </location>
</feature>